<comment type="caution">
    <text evidence="3">The sequence shown here is derived from an EMBL/GenBank/DDBJ whole genome shotgun (WGS) entry which is preliminary data.</text>
</comment>
<protein>
    <recommendedName>
        <fullName evidence="2">ATP-grasp domain-containing protein</fullName>
    </recommendedName>
</protein>
<dbReference type="PANTHER" id="PTHR37018">
    <property type="entry name" value="CULTURE SPECIFIC PROTEIN, PUTATIVE (AFU_ORTHOLOGUE AFUA_2G00130)-RELATED"/>
    <property type="match status" value="1"/>
</dbReference>
<dbReference type="Pfam" id="PF02655">
    <property type="entry name" value="ATP-grasp_3"/>
    <property type="match status" value="1"/>
</dbReference>
<dbReference type="GO" id="GO:0046872">
    <property type="term" value="F:metal ion binding"/>
    <property type="evidence" value="ECO:0007669"/>
    <property type="project" value="InterPro"/>
</dbReference>
<dbReference type="InterPro" id="IPR003806">
    <property type="entry name" value="ATP-grasp_PylC-type"/>
</dbReference>
<sequence>MSAVAKGKVELRSSEVYLEEEGREPIVFELSTIEPIGNAKNQPYVPLKPATMDSTPLIHLDYTLYELYSVDNEDWPNITLVYSFMEESAVKFTYQYELQETQKTAEPSVMLDTKLKPQRHGFIAGKMPLAILYAGSQCNDQALDTLRADNADVFRNFAQLPSRQQPIVSFATSSESISVGPGAQIAVMFPADCVLHLPHLVDPEIHYELLSKPGLAMSGLPTPPSEVIDTVLTPHDVHDQDLLKGEISRITQLLDNHELPFVLKLPQSASGMGVFKVDTDAQRADVKATLATQLGRMLQQINESNHHMRPCSLVIQRFIPGTTMGLSLFVTKKGRPIFIACCDQQLDKDGHWVGCSISYKRQPEFKEAYRDLSEKVAAFLHQKGYYGPVGLDVITDASGHQYIVDLNARVTGSYHLGPLAGHFLQRGLLEVTFVQAYFLYSRGAFEAAFSDEIQKGSLVISGWAHAESTPLSQAAINIGGRDSSEVEETLKKIRDLAVPDRTM</sequence>
<dbReference type="AlphaFoldDB" id="A0A8H6PJY0"/>
<gene>
    <name evidence="3" type="ORF">CNMCM5623_008768</name>
</gene>
<dbReference type="PROSITE" id="PS50975">
    <property type="entry name" value="ATP_GRASP"/>
    <property type="match status" value="1"/>
</dbReference>
<dbReference type="SUPFAM" id="SSF56059">
    <property type="entry name" value="Glutathione synthetase ATP-binding domain-like"/>
    <property type="match status" value="1"/>
</dbReference>
<keyword evidence="1" id="KW-0067">ATP-binding</keyword>
<dbReference type="Gene3D" id="3.30.470.20">
    <property type="entry name" value="ATP-grasp fold, B domain"/>
    <property type="match status" value="1"/>
</dbReference>
<evidence type="ECO:0000259" key="2">
    <source>
        <dbReference type="PROSITE" id="PS50975"/>
    </source>
</evidence>
<dbReference type="PANTHER" id="PTHR37018:SF1">
    <property type="entry name" value="CULTURE SPECIFIC PROTEIN, PUTATIVE (AFU_ORTHOLOGUE AFUA_2G00130)-RELATED"/>
    <property type="match status" value="1"/>
</dbReference>
<evidence type="ECO:0000256" key="1">
    <source>
        <dbReference type="PROSITE-ProRule" id="PRU00409"/>
    </source>
</evidence>
<evidence type="ECO:0000313" key="4">
    <source>
        <dbReference type="Proteomes" id="UP000654922"/>
    </source>
</evidence>
<dbReference type="Proteomes" id="UP000654922">
    <property type="component" value="Unassembled WGS sequence"/>
</dbReference>
<name>A0A8H6PJY0_9EURO</name>
<dbReference type="InterPro" id="IPR011761">
    <property type="entry name" value="ATP-grasp"/>
</dbReference>
<accession>A0A8H6PJY0</accession>
<dbReference type="EMBL" id="JACBAE010001400">
    <property type="protein sequence ID" value="KAF7155888.1"/>
    <property type="molecule type" value="Genomic_DNA"/>
</dbReference>
<dbReference type="GO" id="GO:0005524">
    <property type="term" value="F:ATP binding"/>
    <property type="evidence" value="ECO:0007669"/>
    <property type="project" value="UniProtKB-UniRule"/>
</dbReference>
<evidence type="ECO:0000313" key="3">
    <source>
        <dbReference type="EMBL" id="KAF7155888.1"/>
    </source>
</evidence>
<organism evidence="3 4">
    <name type="scientific">Aspergillus felis</name>
    <dbReference type="NCBI Taxonomy" id="1287682"/>
    <lineage>
        <taxon>Eukaryota</taxon>
        <taxon>Fungi</taxon>
        <taxon>Dikarya</taxon>
        <taxon>Ascomycota</taxon>
        <taxon>Pezizomycotina</taxon>
        <taxon>Eurotiomycetes</taxon>
        <taxon>Eurotiomycetidae</taxon>
        <taxon>Eurotiales</taxon>
        <taxon>Aspergillaceae</taxon>
        <taxon>Aspergillus</taxon>
        <taxon>Aspergillus subgen. Fumigati</taxon>
    </lineage>
</organism>
<feature type="domain" description="ATP-grasp" evidence="2">
    <location>
        <begin position="212"/>
        <end position="433"/>
    </location>
</feature>
<dbReference type="InterPro" id="IPR053269">
    <property type="entry name" value="Asp-Met_ligase"/>
</dbReference>
<dbReference type="OrthoDB" id="5946236at2759"/>
<keyword evidence="1" id="KW-0547">Nucleotide-binding</keyword>
<reference evidence="3" key="1">
    <citation type="submission" date="2020-06" db="EMBL/GenBank/DDBJ databases">
        <title>Draft genome sequences of strains closely related to Aspergillus parafelis and Aspergillus hiratsukae.</title>
        <authorList>
            <person name="Dos Santos R.A.C."/>
            <person name="Rivero-Menendez O."/>
            <person name="Steenwyk J.L."/>
            <person name="Mead M.E."/>
            <person name="Goldman G.H."/>
            <person name="Alastruey-Izquierdo A."/>
            <person name="Rokas A."/>
        </authorList>
    </citation>
    <scope>NUCLEOTIDE SEQUENCE</scope>
    <source>
        <strain evidence="3">CNM-CM5623</strain>
    </source>
</reference>
<proteinExistence type="predicted"/>